<keyword evidence="2" id="KW-1185">Reference proteome</keyword>
<dbReference type="OrthoDB" id="4193938at2"/>
<proteinExistence type="predicted"/>
<dbReference type="EMBL" id="VDFC01000046">
    <property type="protein sequence ID" value="KAA0932293.1"/>
    <property type="molecule type" value="Genomic_DNA"/>
</dbReference>
<accession>A0A5B0AQM3</accession>
<evidence type="ECO:0000313" key="1">
    <source>
        <dbReference type="EMBL" id="KAA0932293.1"/>
    </source>
</evidence>
<name>A0A5B0AQM3_9ACTN</name>
<gene>
    <name evidence="1" type="ORF">FGF04_26355</name>
</gene>
<dbReference type="RefSeq" id="WP_149513710.1">
    <property type="nucleotide sequence ID" value="NZ_VDFC01000046.1"/>
</dbReference>
<protein>
    <submittedName>
        <fullName evidence="1">Uncharacterized protein</fullName>
    </submittedName>
</protein>
<evidence type="ECO:0000313" key="2">
    <source>
        <dbReference type="Proteomes" id="UP000324965"/>
    </source>
</evidence>
<organism evidence="1 2">
    <name type="scientific">Streptomyces apricus</name>
    <dbReference type="NCBI Taxonomy" id="1828112"/>
    <lineage>
        <taxon>Bacteria</taxon>
        <taxon>Bacillati</taxon>
        <taxon>Actinomycetota</taxon>
        <taxon>Actinomycetes</taxon>
        <taxon>Kitasatosporales</taxon>
        <taxon>Streptomycetaceae</taxon>
        <taxon>Streptomyces</taxon>
    </lineage>
</organism>
<comment type="caution">
    <text evidence="1">The sequence shown here is derived from an EMBL/GenBank/DDBJ whole genome shotgun (WGS) entry which is preliminary data.</text>
</comment>
<dbReference type="Proteomes" id="UP000324965">
    <property type="component" value="Unassembled WGS sequence"/>
</dbReference>
<dbReference type="AlphaFoldDB" id="A0A5B0AQM3"/>
<sequence length="133" mass="14234">MGPNDTEIVRVFARSTASPSADPTLDPKEAAQIVVEAEAGDAVFRMGVPYEVDVTVKDLVDGTNIPTTPAGAVTGQLSQAPWNKQHSAFVFGVAASELEKHKGHQCEVYATVYMGLQEPDASFATSPRFLVQR</sequence>
<reference evidence="1 2" key="1">
    <citation type="submission" date="2019-05" db="EMBL/GenBank/DDBJ databases">
        <authorList>
            <person name="Hariharan J."/>
            <person name="Choudoir M.J."/>
            <person name="Diebold P."/>
            <person name="Panke-Buisse K."/>
            <person name="Buckley D.H."/>
        </authorList>
    </citation>
    <scope>NUCLEOTIDE SEQUENCE [LARGE SCALE GENOMIC DNA]</scope>
    <source>
        <strain evidence="1 2">SUN51</strain>
    </source>
</reference>